<protein>
    <recommendedName>
        <fullName evidence="4">Peptidase M60 domain-containing protein</fullName>
    </recommendedName>
</protein>
<evidence type="ECO:0000256" key="1">
    <source>
        <dbReference type="SAM" id="SignalP"/>
    </source>
</evidence>
<dbReference type="PATRIC" id="fig|1365250.3.peg.1322"/>
<evidence type="ECO:0008006" key="4">
    <source>
        <dbReference type="Google" id="ProtNLM"/>
    </source>
</evidence>
<accession>A0A166XVR4</accession>
<dbReference type="RefSeq" id="WP_063364884.1">
    <property type="nucleotide sequence ID" value="NZ_AQHB01000023.1"/>
</dbReference>
<feature type="chain" id="PRO_5007882525" description="Peptidase M60 domain-containing protein" evidence="1">
    <location>
        <begin position="24"/>
        <end position="797"/>
    </location>
</feature>
<dbReference type="EMBL" id="AUYB01000092">
    <property type="protein sequence ID" value="KZN40960.1"/>
    <property type="molecule type" value="Genomic_DNA"/>
</dbReference>
<evidence type="ECO:0000313" key="3">
    <source>
        <dbReference type="Proteomes" id="UP000076643"/>
    </source>
</evidence>
<name>A0A166XVR4_9GAMM</name>
<dbReference type="Proteomes" id="UP000076643">
    <property type="component" value="Unassembled WGS sequence"/>
</dbReference>
<comment type="caution">
    <text evidence="2">The sequence shown here is derived from an EMBL/GenBank/DDBJ whole genome shotgun (WGS) entry which is preliminary data.</text>
</comment>
<organism evidence="2 3">
    <name type="scientific">Pseudoalteromonas luteoviolacea DSM 6061</name>
    <dbReference type="NCBI Taxonomy" id="1365250"/>
    <lineage>
        <taxon>Bacteria</taxon>
        <taxon>Pseudomonadati</taxon>
        <taxon>Pseudomonadota</taxon>
        <taxon>Gammaproteobacteria</taxon>
        <taxon>Alteromonadales</taxon>
        <taxon>Pseudoalteromonadaceae</taxon>
        <taxon>Pseudoalteromonas</taxon>
    </lineage>
</organism>
<gene>
    <name evidence="2" type="ORF">N475_00870</name>
</gene>
<keyword evidence="1" id="KW-0732">Signal</keyword>
<reference evidence="2 3" key="1">
    <citation type="submission" date="2013-07" db="EMBL/GenBank/DDBJ databases">
        <title>Comparative Genomic and Metabolomic Analysis of Twelve Strains of Pseudoalteromonas luteoviolacea.</title>
        <authorList>
            <person name="Vynne N.G."/>
            <person name="Mansson M."/>
            <person name="Gram L."/>
        </authorList>
    </citation>
    <scope>NUCLEOTIDE SEQUENCE [LARGE SCALE GENOMIC DNA]</scope>
    <source>
        <strain evidence="2 3">DSM 6061</strain>
    </source>
</reference>
<dbReference type="AlphaFoldDB" id="A0A166XVR4"/>
<sequence>MYKSSLSLSLCFAALLSGCAATSAISPNSNTIKSPSQMTVDIDVSGRVSTLNNIDIQFVGKQIPRTYSDGKIANSRGYDWWVSKHFALKSDLPEEKVHLYLELLEMSYPHYVELFGMEPSNIENQRIAVVYGSSRERVREAMLDDGFLRGVHTHAGGETMFYNRAGYSFPSHRQHHQRYIVIHETMHAFHMALNGHSTWAPNWITEGMADAIASHTYDPKLKQLNVMVFDRAPMNYLTLGLAQYHQANQPSFEQINDDPSLKRGLNFFIVHFLLSDPTRYHYFKRYLRTLMEANPDSERTLPTANKLLKATFPDWQQLEKQFSQFVQTAQPSFYIVKGPWEQNGAGYFLRSDKSESMHRLDIIANNNSQQTVLDFPAPLANPLIAPVNKNSLSALIDFEPEQVSRGKLGLGLLTELSASSQQKRLGLVKEADFSQDKMLAILVEQGNQLTLQPIGYDIPKQFVSLPNNLVNAIKSHHQLAINLSQEGNTLKTVLNVKGHSHVVEFQLTDQISANLDLQKLAVLGNGMNHKLTPYIFGHKKTAKRLSNSTANPWLYQDAALALRAFNTCETYFSKLQTCRQTLAQVFNNLAAPEQHQALSKQLNTLLASWQTKLNDPNATTLSGINLYPRFDANTPFINAVNPSRQSAQLILTSNGLSENYTLQPGKTRIELPKNASNYAYQLNWLDVEQQGVLEFEPQRFDGVYLDAALNKQQLKIALTGPYSGATTGQLNVKFLPHEEPISTPLLWQNSVDISPYENRTWQPVIPSLSQLKNGLLEVTATLDVDGEPIKLTQQIKL</sequence>
<feature type="signal peptide" evidence="1">
    <location>
        <begin position="1"/>
        <end position="23"/>
    </location>
</feature>
<keyword evidence="3" id="KW-1185">Reference proteome</keyword>
<dbReference type="PROSITE" id="PS51257">
    <property type="entry name" value="PROKAR_LIPOPROTEIN"/>
    <property type="match status" value="1"/>
</dbReference>
<evidence type="ECO:0000313" key="2">
    <source>
        <dbReference type="EMBL" id="KZN40960.1"/>
    </source>
</evidence>
<proteinExistence type="predicted"/>